<name>A0A9W8IDJ0_9FUNG</name>
<dbReference type="SUPFAM" id="SSF63748">
    <property type="entry name" value="Tudor/PWWP/MBT"/>
    <property type="match status" value="1"/>
</dbReference>
<protein>
    <submittedName>
        <fullName evidence="1">Uncharacterized protein</fullName>
    </submittedName>
</protein>
<evidence type="ECO:0000313" key="2">
    <source>
        <dbReference type="Proteomes" id="UP001139887"/>
    </source>
</evidence>
<proteinExistence type="predicted"/>
<organism evidence="1 2">
    <name type="scientific">Coemansia brasiliensis</name>
    <dbReference type="NCBI Taxonomy" id="2650707"/>
    <lineage>
        <taxon>Eukaryota</taxon>
        <taxon>Fungi</taxon>
        <taxon>Fungi incertae sedis</taxon>
        <taxon>Zoopagomycota</taxon>
        <taxon>Kickxellomycotina</taxon>
        <taxon>Kickxellomycetes</taxon>
        <taxon>Kickxellales</taxon>
        <taxon>Kickxellaceae</taxon>
        <taxon>Coemansia</taxon>
    </lineage>
</organism>
<dbReference type="OrthoDB" id="2505887at2759"/>
<dbReference type="AlphaFoldDB" id="A0A9W8IDJ0"/>
<dbReference type="CDD" id="cd04508">
    <property type="entry name" value="Tudor_SF"/>
    <property type="match status" value="1"/>
</dbReference>
<accession>A0A9W8IDJ0</accession>
<comment type="caution">
    <text evidence="1">The sequence shown here is derived from an EMBL/GenBank/DDBJ whole genome shotgun (WGS) entry which is preliminary data.</text>
</comment>
<keyword evidence="2" id="KW-1185">Reference proteome</keyword>
<dbReference type="Proteomes" id="UP001139887">
    <property type="component" value="Unassembled WGS sequence"/>
</dbReference>
<gene>
    <name evidence="1" type="ORF">IWW36_000421</name>
</gene>
<sequence>MTKSASDVAPATITDESDTESKVLKVPGELVLAYGLRKYYPARVLSQPAPNRYLVEFFDGSRSTLSRSRVLTMYESKFYTCALGAIRLVGDDPIQNTKQRIDSSCKKPINPEAEFERDKIVFRKLVASMQEIKVHLDTLHQCPLNQLQLMMQVEDRMAIFFGNDINAKRRLPSRVSKGHLNRAEFDFLSRLLSKWYDTPPLAALAPQISNDPSKLVETPTKESNKDGTVNTCILKNGKSSTKKDIASGITQLTEPVNRMGIADSNNCKPGLSAQSVEFVHEVLLPHAIKRLTMAQENCTLAESEILMVKANETHWVDQILAARGISRDKLQN</sequence>
<dbReference type="EMBL" id="JANBUW010000004">
    <property type="protein sequence ID" value="KAJ2852278.1"/>
    <property type="molecule type" value="Genomic_DNA"/>
</dbReference>
<evidence type="ECO:0000313" key="1">
    <source>
        <dbReference type="EMBL" id="KAJ2852278.1"/>
    </source>
</evidence>
<reference evidence="1" key="1">
    <citation type="submission" date="2022-07" db="EMBL/GenBank/DDBJ databases">
        <title>Phylogenomic reconstructions and comparative analyses of Kickxellomycotina fungi.</title>
        <authorList>
            <person name="Reynolds N.K."/>
            <person name="Stajich J.E."/>
            <person name="Barry K."/>
            <person name="Grigoriev I.V."/>
            <person name="Crous P."/>
            <person name="Smith M.E."/>
        </authorList>
    </citation>
    <scope>NUCLEOTIDE SEQUENCE</scope>
    <source>
        <strain evidence="1">NRRL 1566</strain>
    </source>
</reference>